<dbReference type="PANTHER" id="PTHR11527">
    <property type="entry name" value="HEAT-SHOCK PROTEIN 20 FAMILY MEMBER"/>
    <property type="match status" value="1"/>
</dbReference>
<sequence>MGILVQILPREGVVQAVDVSARHLAGPRSSLETSVHACSVHCWPTADQRPRHDGAPLLAETQKSGRRSSDECKEQEEKADTWHRLERTTGRFLRRFRLPENARMDQVRATMENGVLTVVVPKEEEAKKPEVKAIDISG</sequence>
<reference evidence="6" key="1">
    <citation type="submission" date="2019-12" db="EMBL/GenBank/DDBJ databases">
        <authorList>
            <person name="Scholes J."/>
        </authorList>
    </citation>
    <scope>NUCLEOTIDE SEQUENCE</scope>
</reference>
<dbReference type="AlphaFoldDB" id="A0A9N7MPL2"/>
<proteinExistence type="inferred from homology"/>
<keyword evidence="7" id="KW-1185">Reference proteome</keyword>
<evidence type="ECO:0000256" key="2">
    <source>
        <dbReference type="PROSITE-ProRule" id="PRU00285"/>
    </source>
</evidence>
<dbReference type="PROSITE" id="PS01031">
    <property type="entry name" value="SHSP"/>
    <property type="match status" value="1"/>
</dbReference>
<organism evidence="6 7">
    <name type="scientific">Striga hermonthica</name>
    <name type="common">Purple witchweed</name>
    <name type="synonym">Buchnera hermonthica</name>
    <dbReference type="NCBI Taxonomy" id="68872"/>
    <lineage>
        <taxon>Eukaryota</taxon>
        <taxon>Viridiplantae</taxon>
        <taxon>Streptophyta</taxon>
        <taxon>Embryophyta</taxon>
        <taxon>Tracheophyta</taxon>
        <taxon>Spermatophyta</taxon>
        <taxon>Magnoliopsida</taxon>
        <taxon>eudicotyledons</taxon>
        <taxon>Gunneridae</taxon>
        <taxon>Pentapetalae</taxon>
        <taxon>asterids</taxon>
        <taxon>lamiids</taxon>
        <taxon>Lamiales</taxon>
        <taxon>Orobanchaceae</taxon>
        <taxon>Buchnereae</taxon>
        <taxon>Striga</taxon>
    </lineage>
</organism>
<comment type="similarity">
    <text evidence="2 3">Belongs to the small heat shock protein (HSP20) family.</text>
</comment>
<dbReference type="EMBL" id="CACSLK010003813">
    <property type="protein sequence ID" value="CAA0809466.1"/>
    <property type="molecule type" value="Genomic_DNA"/>
</dbReference>
<evidence type="ECO:0000313" key="7">
    <source>
        <dbReference type="Proteomes" id="UP001153555"/>
    </source>
</evidence>
<gene>
    <name evidence="6" type="ORF">SHERM_11475</name>
</gene>
<protein>
    <submittedName>
        <fullName evidence="6">18.1 kDa class I heat shock protein</fullName>
    </submittedName>
</protein>
<dbReference type="Pfam" id="PF00011">
    <property type="entry name" value="HSP20"/>
    <property type="match status" value="1"/>
</dbReference>
<name>A0A9N7MPL2_STRHE</name>
<evidence type="ECO:0000256" key="1">
    <source>
        <dbReference type="ARBA" id="ARBA00023016"/>
    </source>
</evidence>
<evidence type="ECO:0000313" key="6">
    <source>
        <dbReference type="EMBL" id="CAA0809466.1"/>
    </source>
</evidence>
<dbReference type="InterPro" id="IPR002068">
    <property type="entry name" value="A-crystallin/Hsp20_dom"/>
</dbReference>
<accession>A0A9N7MPL2</accession>
<dbReference type="SUPFAM" id="SSF49764">
    <property type="entry name" value="HSP20-like chaperones"/>
    <property type="match status" value="1"/>
</dbReference>
<dbReference type="Proteomes" id="UP001153555">
    <property type="component" value="Unassembled WGS sequence"/>
</dbReference>
<dbReference type="Gene3D" id="2.60.40.790">
    <property type="match status" value="1"/>
</dbReference>
<dbReference type="OrthoDB" id="775833at2759"/>
<dbReference type="InterPro" id="IPR008978">
    <property type="entry name" value="HSP20-like_chaperone"/>
</dbReference>
<feature type="domain" description="SHSP" evidence="5">
    <location>
        <begin position="1"/>
        <end position="137"/>
    </location>
</feature>
<keyword evidence="1 6" id="KW-0346">Stress response</keyword>
<feature type="compositionally biased region" description="Basic and acidic residues" evidence="4">
    <location>
        <begin position="67"/>
        <end position="83"/>
    </location>
</feature>
<evidence type="ECO:0000256" key="4">
    <source>
        <dbReference type="SAM" id="MobiDB-lite"/>
    </source>
</evidence>
<dbReference type="InterPro" id="IPR031107">
    <property type="entry name" value="Small_HSP"/>
</dbReference>
<comment type="caution">
    <text evidence="6">The sequence shown here is derived from an EMBL/GenBank/DDBJ whole genome shotgun (WGS) entry which is preliminary data.</text>
</comment>
<feature type="region of interest" description="Disordered" evidence="4">
    <location>
        <begin position="45"/>
        <end position="83"/>
    </location>
</feature>
<evidence type="ECO:0000256" key="3">
    <source>
        <dbReference type="RuleBase" id="RU003616"/>
    </source>
</evidence>
<evidence type="ECO:0000259" key="5">
    <source>
        <dbReference type="PROSITE" id="PS01031"/>
    </source>
</evidence>